<evidence type="ECO:0000313" key="1">
    <source>
        <dbReference type="EMBL" id="KAF4971142.1"/>
    </source>
</evidence>
<dbReference type="Proteomes" id="UP000622797">
    <property type="component" value="Unassembled WGS sequence"/>
</dbReference>
<evidence type="ECO:0000313" key="2">
    <source>
        <dbReference type="Proteomes" id="UP000622797"/>
    </source>
</evidence>
<accession>A0A8H4U7P5</accession>
<reference evidence="1" key="1">
    <citation type="journal article" date="2020" name="BMC Genomics">
        <title>Correction to: Identification and distribution of gene clusters required for synthesis of sphingolipid metabolism inhibitors in diverse species of the filamentous fungus Fusarium.</title>
        <authorList>
            <person name="Kim H.S."/>
            <person name="Lohmar J.M."/>
            <person name="Busman M."/>
            <person name="Brown D.W."/>
            <person name="Naumann T.A."/>
            <person name="Divon H.H."/>
            <person name="Lysoe E."/>
            <person name="Uhlig S."/>
            <person name="Proctor R.H."/>
        </authorList>
    </citation>
    <scope>NUCLEOTIDE SEQUENCE</scope>
    <source>
        <strain evidence="1">NRRL 20472</strain>
    </source>
</reference>
<dbReference type="EMBL" id="JABEXW010000101">
    <property type="protein sequence ID" value="KAF4971142.1"/>
    <property type="molecule type" value="Genomic_DNA"/>
</dbReference>
<comment type="caution">
    <text evidence="1">The sequence shown here is derived from an EMBL/GenBank/DDBJ whole genome shotgun (WGS) entry which is preliminary data.</text>
</comment>
<reference evidence="1" key="2">
    <citation type="submission" date="2020-05" db="EMBL/GenBank/DDBJ databases">
        <authorList>
            <person name="Kim H.-S."/>
            <person name="Proctor R.H."/>
            <person name="Brown D.W."/>
        </authorList>
    </citation>
    <scope>NUCLEOTIDE SEQUENCE</scope>
    <source>
        <strain evidence="1">NRRL 20472</strain>
    </source>
</reference>
<protein>
    <submittedName>
        <fullName evidence="1">Uncharacterized protein</fullName>
    </submittedName>
</protein>
<dbReference type="AlphaFoldDB" id="A0A8H4U7P5"/>
<keyword evidence="2" id="KW-1185">Reference proteome</keyword>
<dbReference type="OrthoDB" id="5392447at2759"/>
<organism evidence="1 2">
    <name type="scientific">Fusarium sarcochroum</name>
    <dbReference type="NCBI Taxonomy" id="1208366"/>
    <lineage>
        <taxon>Eukaryota</taxon>
        <taxon>Fungi</taxon>
        <taxon>Dikarya</taxon>
        <taxon>Ascomycota</taxon>
        <taxon>Pezizomycotina</taxon>
        <taxon>Sordariomycetes</taxon>
        <taxon>Hypocreomycetidae</taxon>
        <taxon>Hypocreales</taxon>
        <taxon>Nectriaceae</taxon>
        <taxon>Fusarium</taxon>
        <taxon>Fusarium lateritium species complex</taxon>
    </lineage>
</organism>
<sequence length="286" mass="33264">MSFRDQWILSKAAPTIRELHTGQGCHLDEAITLCNYLNKIIGADSAARAITAASSASTCFRLWTLLADTLMHFEEDCEMILKLLVCIQKLTTNTMSWWGLPGFVDEWQRYYESHREDYQGNWCLQKATPYRRQYCRKAGLIEAKMYLEGIPGIDELDAYRTINLVCSREQDLQVVIYEIHAWLQVAGSRLAETLDPNANKSFARAVRGRSGRTYAIKVTMFEHWQHWKKTFLEISYDDELLSTEARELARQCYETMKAQHVKLPFFVDDFGDSREQQQSHDVFFVM</sequence>
<gene>
    <name evidence="1" type="ORF">FSARC_1975</name>
</gene>
<proteinExistence type="predicted"/>
<name>A0A8H4U7P5_9HYPO</name>